<evidence type="ECO:0000313" key="2">
    <source>
        <dbReference type="Proteomes" id="UP001321760"/>
    </source>
</evidence>
<reference evidence="1" key="2">
    <citation type="submission" date="2023-05" db="EMBL/GenBank/DDBJ databases">
        <authorList>
            <consortium name="Lawrence Berkeley National Laboratory"/>
            <person name="Steindorff A."/>
            <person name="Hensen N."/>
            <person name="Bonometti L."/>
            <person name="Westerberg I."/>
            <person name="Brannstrom I.O."/>
            <person name="Guillou S."/>
            <person name="Cros-Aarteil S."/>
            <person name="Calhoun S."/>
            <person name="Haridas S."/>
            <person name="Kuo A."/>
            <person name="Mondo S."/>
            <person name="Pangilinan J."/>
            <person name="Riley R."/>
            <person name="Labutti K."/>
            <person name="Andreopoulos B."/>
            <person name="Lipzen A."/>
            <person name="Chen C."/>
            <person name="Yanf M."/>
            <person name="Daum C."/>
            <person name="Ng V."/>
            <person name="Clum A."/>
            <person name="Ohm R."/>
            <person name="Martin F."/>
            <person name="Silar P."/>
            <person name="Natvig D."/>
            <person name="Lalanne C."/>
            <person name="Gautier V."/>
            <person name="Ament-Velasquez S.L."/>
            <person name="Kruys A."/>
            <person name="Hutchinson M.I."/>
            <person name="Powell A.J."/>
            <person name="Barry K."/>
            <person name="Miller A.N."/>
            <person name="Grigoriev I.V."/>
            <person name="Debuchy R."/>
            <person name="Gladieux P."/>
            <person name="Thoren M.H."/>
            <person name="Johannesson H."/>
        </authorList>
    </citation>
    <scope>NUCLEOTIDE SEQUENCE</scope>
    <source>
        <strain evidence="1">PSN243</strain>
    </source>
</reference>
<sequence length="200" mass="22371">MSSAKDPITIKVDENSFIKSADAKHTGRYLLECINILNAANIGIEFKYVAPDQAANFTVAYKPFAPGETPNNRDILARAFLPGDGKSVIYVYALAFEGEHRERLAHNLCHELGHTLGMRHSKADQYEKKLPSVCFPPTRTTNTLSCTITMVWMTWSSLGRMWRSSRPFMPCPRGSVSTASRSRILLRALLLRDVLGLLDL</sequence>
<accession>A0AAV9GD99</accession>
<protein>
    <recommendedName>
        <fullName evidence="3">Peptidase M10 metallopeptidase domain-containing protein</fullName>
    </recommendedName>
</protein>
<dbReference type="Gene3D" id="3.40.390.10">
    <property type="entry name" value="Collagenase (Catalytic Domain)"/>
    <property type="match status" value="1"/>
</dbReference>
<comment type="caution">
    <text evidence="1">The sequence shown here is derived from an EMBL/GenBank/DDBJ whole genome shotgun (WGS) entry which is preliminary data.</text>
</comment>
<proteinExistence type="predicted"/>
<evidence type="ECO:0008006" key="3">
    <source>
        <dbReference type="Google" id="ProtNLM"/>
    </source>
</evidence>
<dbReference type="SUPFAM" id="SSF55486">
    <property type="entry name" value="Metalloproteases ('zincins'), catalytic domain"/>
    <property type="match status" value="1"/>
</dbReference>
<dbReference type="AlphaFoldDB" id="A0AAV9GD99"/>
<organism evidence="1 2">
    <name type="scientific">Podospora aff. communis PSN243</name>
    <dbReference type="NCBI Taxonomy" id="3040156"/>
    <lineage>
        <taxon>Eukaryota</taxon>
        <taxon>Fungi</taxon>
        <taxon>Dikarya</taxon>
        <taxon>Ascomycota</taxon>
        <taxon>Pezizomycotina</taxon>
        <taxon>Sordariomycetes</taxon>
        <taxon>Sordariomycetidae</taxon>
        <taxon>Sordariales</taxon>
        <taxon>Podosporaceae</taxon>
        <taxon>Podospora</taxon>
    </lineage>
</organism>
<dbReference type="InterPro" id="IPR024079">
    <property type="entry name" value="MetalloPept_cat_dom_sf"/>
</dbReference>
<gene>
    <name evidence="1" type="ORF">QBC34DRAFT_412267</name>
</gene>
<dbReference type="Pfam" id="PF12388">
    <property type="entry name" value="Peptidase_M57"/>
    <property type="match status" value="1"/>
</dbReference>
<dbReference type="InterPro" id="IPR024653">
    <property type="entry name" value="Peptidase_M10/M27/M57"/>
</dbReference>
<dbReference type="GO" id="GO:0008237">
    <property type="term" value="F:metallopeptidase activity"/>
    <property type="evidence" value="ECO:0007669"/>
    <property type="project" value="InterPro"/>
</dbReference>
<dbReference type="Proteomes" id="UP001321760">
    <property type="component" value="Unassembled WGS sequence"/>
</dbReference>
<dbReference type="EMBL" id="MU865960">
    <property type="protein sequence ID" value="KAK4446049.1"/>
    <property type="molecule type" value="Genomic_DNA"/>
</dbReference>
<keyword evidence="2" id="KW-1185">Reference proteome</keyword>
<evidence type="ECO:0000313" key="1">
    <source>
        <dbReference type="EMBL" id="KAK4446049.1"/>
    </source>
</evidence>
<name>A0AAV9GD99_9PEZI</name>
<reference evidence="1" key="1">
    <citation type="journal article" date="2023" name="Mol. Phylogenet. Evol.">
        <title>Genome-scale phylogeny and comparative genomics of the fungal order Sordariales.</title>
        <authorList>
            <person name="Hensen N."/>
            <person name="Bonometti L."/>
            <person name="Westerberg I."/>
            <person name="Brannstrom I.O."/>
            <person name="Guillou S."/>
            <person name="Cros-Aarteil S."/>
            <person name="Calhoun S."/>
            <person name="Haridas S."/>
            <person name="Kuo A."/>
            <person name="Mondo S."/>
            <person name="Pangilinan J."/>
            <person name="Riley R."/>
            <person name="LaButti K."/>
            <person name="Andreopoulos B."/>
            <person name="Lipzen A."/>
            <person name="Chen C."/>
            <person name="Yan M."/>
            <person name="Daum C."/>
            <person name="Ng V."/>
            <person name="Clum A."/>
            <person name="Steindorff A."/>
            <person name="Ohm R.A."/>
            <person name="Martin F."/>
            <person name="Silar P."/>
            <person name="Natvig D.O."/>
            <person name="Lalanne C."/>
            <person name="Gautier V."/>
            <person name="Ament-Velasquez S.L."/>
            <person name="Kruys A."/>
            <person name="Hutchinson M.I."/>
            <person name="Powell A.J."/>
            <person name="Barry K."/>
            <person name="Miller A.N."/>
            <person name="Grigoriev I.V."/>
            <person name="Debuchy R."/>
            <person name="Gladieux P."/>
            <person name="Hiltunen Thoren M."/>
            <person name="Johannesson H."/>
        </authorList>
    </citation>
    <scope>NUCLEOTIDE SEQUENCE</scope>
    <source>
        <strain evidence="1">PSN243</strain>
    </source>
</reference>